<dbReference type="Gene3D" id="1.10.357.10">
    <property type="entry name" value="Tetracycline Repressor, domain 2"/>
    <property type="match status" value="1"/>
</dbReference>
<dbReference type="InterPro" id="IPR050624">
    <property type="entry name" value="HTH-type_Tx_Regulator"/>
</dbReference>
<evidence type="ECO:0000259" key="3">
    <source>
        <dbReference type="PROSITE" id="PS50977"/>
    </source>
</evidence>
<reference evidence="4 5" key="1">
    <citation type="submission" date="2016-10" db="EMBL/GenBank/DDBJ databases">
        <authorList>
            <person name="de Groot N.N."/>
        </authorList>
    </citation>
    <scope>NUCLEOTIDE SEQUENCE [LARGE SCALE GENOMIC DNA]</scope>
    <source>
        <strain evidence="4 5">A-4</strain>
    </source>
</reference>
<evidence type="ECO:0000313" key="5">
    <source>
        <dbReference type="Proteomes" id="UP000182508"/>
    </source>
</evidence>
<evidence type="ECO:0000256" key="2">
    <source>
        <dbReference type="PROSITE-ProRule" id="PRU00335"/>
    </source>
</evidence>
<dbReference type="RefSeq" id="WP_018165583.1">
    <property type="nucleotide sequence ID" value="NZ_FMXP01000011.1"/>
</dbReference>
<dbReference type="Pfam" id="PF00440">
    <property type="entry name" value="TetR_N"/>
    <property type="match status" value="1"/>
</dbReference>
<dbReference type="STRING" id="439219.SAMN02910293_00986"/>
<feature type="DNA-binding region" description="H-T-H motif" evidence="2">
    <location>
        <begin position="32"/>
        <end position="51"/>
    </location>
</feature>
<dbReference type="EMBL" id="FMXP01000011">
    <property type="protein sequence ID" value="SDB19176.1"/>
    <property type="molecule type" value="Genomic_DNA"/>
</dbReference>
<feature type="domain" description="HTH tetR-type" evidence="3">
    <location>
        <begin position="9"/>
        <end position="69"/>
    </location>
</feature>
<dbReference type="GO" id="GO:0003677">
    <property type="term" value="F:DNA binding"/>
    <property type="evidence" value="ECO:0007669"/>
    <property type="project" value="UniProtKB-UniRule"/>
</dbReference>
<protein>
    <submittedName>
        <fullName evidence="4">Transcriptional regulator, TetR family</fullName>
    </submittedName>
</protein>
<dbReference type="InterPro" id="IPR009057">
    <property type="entry name" value="Homeodomain-like_sf"/>
</dbReference>
<dbReference type="PANTHER" id="PTHR43479:SF11">
    <property type="entry name" value="ACREF_ENVCD OPERON REPRESSOR-RELATED"/>
    <property type="match status" value="1"/>
</dbReference>
<proteinExistence type="predicted"/>
<dbReference type="InterPro" id="IPR001647">
    <property type="entry name" value="HTH_TetR"/>
</dbReference>
<gene>
    <name evidence="4" type="ORF">SAMN02910293_00986</name>
</gene>
<dbReference type="PRINTS" id="PR00455">
    <property type="entry name" value="HTHTETR"/>
</dbReference>
<dbReference type="PANTHER" id="PTHR43479">
    <property type="entry name" value="ACREF/ENVCD OPERON REPRESSOR-RELATED"/>
    <property type="match status" value="1"/>
</dbReference>
<evidence type="ECO:0000256" key="1">
    <source>
        <dbReference type="ARBA" id="ARBA00023125"/>
    </source>
</evidence>
<dbReference type="PROSITE" id="PS50977">
    <property type="entry name" value="HTH_TETR_2"/>
    <property type="match status" value="1"/>
</dbReference>
<evidence type="ECO:0000313" key="4">
    <source>
        <dbReference type="EMBL" id="SDB19176.1"/>
    </source>
</evidence>
<accession>A0A1G6BF59</accession>
<keyword evidence="1 2" id="KW-0238">DNA-binding</keyword>
<name>A0A1G6BF59_9STRE</name>
<organism evidence="4 5">
    <name type="scientific">Streptococcus henryi</name>
    <dbReference type="NCBI Taxonomy" id="439219"/>
    <lineage>
        <taxon>Bacteria</taxon>
        <taxon>Bacillati</taxon>
        <taxon>Bacillota</taxon>
        <taxon>Bacilli</taxon>
        <taxon>Lactobacillales</taxon>
        <taxon>Streptococcaceae</taxon>
        <taxon>Streptococcus</taxon>
    </lineage>
</organism>
<dbReference type="SUPFAM" id="SSF46689">
    <property type="entry name" value="Homeodomain-like"/>
    <property type="match status" value="1"/>
</dbReference>
<dbReference type="Proteomes" id="UP000182508">
    <property type="component" value="Unassembled WGS sequence"/>
</dbReference>
<dbReference type="eggNOG" id="COG1309">
    <property type="taxonomic scope" value="Bacteria"/>
</dbReference>
<dbReference type="AlphaFoldDB" id="A0A1G6BF59"/>
<keyword evidence="5" id="KW-1185">Reference proteome</keyword>
<sequence length="186" mass="22229">MPRKERHIRQTKDRVIAAMFKLLTQKNFDAITVGDLLEEAELSRRTFYRYFDNKDAILKDYFDYFIARYVALKKETPTNETLEDRIVTSLDFFLKHREDLRLLIFNQKFHLLLLSFNKSTDQIYNTLHITSRENKNELQRDIGQLIIGGYFNIVCNWLMEENPRPSRAVASNLMSFFSQLNEVEKF</sequence>